<keyword evidence="3" id="KW-1185">Reference proteome</keyword>
<dbReference type="Proteomes" id="UP001396334">
    <property type="component" value="Unassembled WGS sequence"/>
</dbReference>
<dbReference type="EMBL" id="JBBPBN010000015">
    <property type="protein sequence ID" value="KAK9023907.1"/>
    <property type="molecule type" value="Genomic_DNA"/>
</dbReference>
<accession>A0ABR2SF98</accession>
<evidence type="ECO:0000259" key="1">
    <source>
        <dbReference type="Pfam" id="PF13966"/>
    </source>
</evidence>
<proteinExistence type="predicted"/>
<evidence type="ECO:0000313" key="3">
    <source>
        <dbReference type="Proteomes" id="UP001396334"/>
    </source>
</evidence>
<name>A0ABR2SF98_9ROSI</name>
<evidence type="ECO:0000313" key="2">
    <source>
        <dbReference type="EMBL" id="KAK9023907.1"/>
    </source>
</evidence>
<dbReference type="InterPro" id="IPR026960">
    <property type="entry name" value="RVT-Znf"/>
</dbReference>
<reference evidence="2 3" key="1">
    <citation type="journal article" date="2024" name="G3 (Bethesda)">
        <title>Genome assembly of Hibiscus sabdariffa L. provides insights into metabolisms of medicinal natural products.</title>
        <authorList>
            <person name="Kim T."/>
        </authorList>
    </citation>
    <scope>NUCLEOTIDE SEQUENCE [LARGE SCALE GENOMIC DNA]</scope>
    <source>
        <strain evidence="2">TK-2024</strain>
        <tissue evidence="2">Old leaves</tissue>
    </source>
</reference>
<feature type="domain" description="Reverse transcriptase zinc-binding" evidence="1">
    <location>
        <begin position="93"/>
        <end position="179"/>
    </location>
</feature>
<comment type="caution">
    <text evidence="2">The sequence shown here is derived from an EMBL/GenBank/DDBJ whole genome shotgun (WGS) entry which is preliminary data.</text>
</comment>
<protein>
    <recommendedName>
        <fullName evidence="1">Reverse transcriptase zinc-binding domain-containing protein</fullName>
    </recommendedName>
</protein>
<dbReference type="Pfam" id="PF13966">
    <property type="entry name" value="zf-RVT"/>
    <property type="match status" value="1"/>
</dbReference>
<sequence length="524" mass="60730">MFSTSALAQNMTLPSVSSTQDDGLNTPDIPEKTAEEFRLDVLGEEISIVEKELTQGYHSRAILSFVLMFCNREHRRFTSTYLASSEFDPLSFFKVSSAYSHILASSWDDKEQIWDLIWKHTVPQRIRLFLWLTYRQRLMTNSERFRRGLGSSAICPRCHMAEETVLHTLRDCKESKAAWLLILPPDMHRVFFQQDRSWLRGNLDSHVILPDDICWSILFASLSWQLWKNRNDLVFNSMTSPAESLVHKSLVWVRYDNESQKLVSAPVHRIEHAHVWVCPPFRWIYLNVDGALSPNTSMVLQVVCFEIKKEAWDNGFEYVQVQSDSLEAVKLLQGHSLACSSIFIRGNQHPRERVNTRLSRAILSFVLMFCNREHRRFTFAYLASSGFPNHGSASSARHLFEDNQSRDPRTVDARGYMTNSELEKAVKGFGRRCHISRIYRKNYHACSDDGTFRFLASIYSTSHYNMSLSKQFERGITNGAAWTWLSEVKKICSPRTAEEFRLDVLGEEISIVEKELTQGYQEQY</sequence>
<organism evidence="2 3">
    <name type="scientific">Hibiscus sabdariffa</name>
    <name type="common">roselle</name>
    <dbReference type="NCBI Taxonomy" id="183260"/>
    <lineage>
        <taxon>Eukaryota</taxon>
        <taxon>Viridiplantae</taxon>
        <taxon>Streptophyta</taxon>
        <taxon>Embryophyta</taxon>
        <taxon>Tracheophyta</taxon>
        <taxon>Spermatophyta</taxon>
        <taxon>Magnoliopsida</taxon>
        <taxon>eudicotyledons</taxon>
        <taxon>Gunneridae</taxon>
        <taxon>Pentapetalae</taxon>
        <taxon>rosids</taxon>
        <taxon>malvids</taxon>
        <taxon>Malvales</taxon>
        <taxon>Malvaceae</taxon>
        <taxon>Malvoideae</taxon>
        <taxon>Hibiscus</taxon>
    </lineage>
</organism>
<gene>
    <name evidence="2" type="ORF">V6N11_004094</name>
</gene>